<dbReference type="Pfam" id="PF00403">
    <property type="entry name" value="HMA"/>
    <property type="match status" value="1"/>
</dbReference>
<evidence type="ECO:0000313" key="3">
    <source>
        <dbReference type="Proteomes" id="UP001060018"/>
    </source>
</evidence>
<dbReference type="Proteomes" id="UP001060018">
    <property type="component" value="Chromosome"/>
</dbReference>
<dbReference type="AlphaFoldDB" id="A0AA94Y2I7"/>
<evidence type="ECO:0000313" key="2">
    <source>
        <dbReference type="EMBL" id="UUX60818.1"/>
    </source>
</evidence>
<dbReference type="CDD" id="cd00371">
    <property type="entry name" value="HMA"/>
    <property type="match status" value="1"/>
</dbReference>
<dbReference type="EMBL" id="CP102487">
    <property type="protein sequence ID" value="UUX60818.1"/>
    <property type="molecule type" value="Genomic_DNA"/>
</dbReference>
<dbReference type="GO" id="GO:0046872">
    <property type="term" value="F:metal ion binding"/>
    <property type="evidence" value="ECO:0007669"/>
    <property type="project" value="InterPro"/>
</dbReference>
<dbReference type="PROSITE" id="PS50846">
    <property type="entry name" value="HMA_2"/>
    <property type="match status" value="1"/>
</dbReference>
<dbReference type="Gene3D" id="3.30.70.100">
    <property type="match status" value="1"/>
</dbReference>
<organism evidence="2 3">
    <name type="scientific">Glutamicibacter halophytocola</name>
    <dbReference type="NCBI Taxonomy" id="1933880"/>
    <lineage>
        <taxon>Bacteria</taxon>
        <taxon>Bacillati</taxon>
        <taxon>Actinomycetota</taxon>
        <taxon>Actinomycetes</taxon>
        <taxon>Micrococcales</taxon>
        <taxon>Micrococcaceae</taxon>
        <taxon>Glutamicibacter</taxon>
    </lineage>
</organism>
<dbReference type="InterPro" id="IPR036163">
    <property type="entry name" value="HMA_dom_sf"/>
</dbReference>
<dbReference type="SUPFAM" id="SSF55008">
    <property type="entry name" value="HMA, heavy metal-associated domain"/>
    <property type="match status" value="1"/>
</dbReference>
<evidence type="ECO:0000259" key="1">
    <source>
        <dbReference type="PROSITE" id="PS50846"/>
    </source>
</evidence>
<reference evidence="2" key="1">
    <citation type="journal article" date="2022" name="Pest Manag. Sci.">
        <title>Glutamicibacter halophytocola-mediated host fitness of potato tuber moth on Solanaceae crops.</title>
        <authorList>
            <person name="Wang W."/>
            <person name="Xiao G."/>
            <person name="Du G."/>
            <person name="Chang L."/>
            <person name="Yang Y."/>
            <person name="Ye J."/>
            <person name="Chen B."/>
        </authorList>
    </citation>
    <scope>NUCLEOTIDE SEQUENCE</scope>
    <source>
        <strain evidence="2">S2</strain>
    </source>
</reference>
<name>A0AA94Y2I7_9MICC</name>
<accession>A0AA94Y2I7</accession>
<gene>
    <name evidence="2" type="ORF">NUH22_15240</name>
</gene>
<sequence length="64" mass="6611">MTCGHCVASVTEELKELDGVKDVDVILDAQGISTATVTATGKLSEASLREAIDEAGYTVEAINA</sequence>
<proteinExistence type="predicted"/>
<feature type="domain" description="HMA" evidence="1">
    <location>
        <begin position="1"/>
        <end position="60"/>
    </location>
</feature>
<dbReference type="InterPro" id="IPR006121">
    <property type="entry name" value="HMA_dom"/>
</dbReference>
<protein>
    <submittedName>
        <fullName evidence="2">Heavy-metal-associated domain-containing protein</fullName>
    </submittedName>
</protein>